<evidence type="ECO:0008006" key="3">
    <source>
        <dbReference type="Google" id="ProtNLM"/>
    </source>
</evidence>
<dbReference type="SUPFAM" id="SSF54695">
    <property type="entry name" value="POZ domain"/>
    <property type="match status" value="1"/>
</dbReference>
<proteinExistence type="predicted"/>
<sequence length="227" mass="26065">MKPTIHKVDPNGDTLLILRNPNAPFAGDATVWPDALPKYRSDRLKRNERELELIAQAEHPTPDGPREVHFQLSSKHLTLTSEYFRALVANRWKEASSSCGFAYTVTAEDWDEAALLMVMNIIHCQTSEIPQDIDSEMVAKMTVIVDYYQCTKAISFYVDIWMRSFDSRELSCGGYKRKLLLRLFISQLFFNADDFQRCTQVIIRESRGPMHSLGLPFPQNLIGDLYL</sequence>
<dbReference type="Proteomes" id="UP000240493">
    <property type="component" value="Unassembled WGS sequence"/>
</dbReference>
<evidence type="ECO:0000313" key="2">
    <source>
        <dbReference type="Proteomes" id="UP000240493"/>
    </source>
</evidence>
<dbReference type="Gene3D" id="3.30.710.10">
    <property type="entry name" value="Potassium Channel Kv1.1, Chain A"/>
    <property type="match status" value="1"/>
</dbReference>
<accession>A0A2T3ZN16</accession>
<organism evidence="1 2">
    <name type="scientific">Trichoderma asperellum (strain ATCC 204424 / CBS 433.97 / NBRC 101777)</name>
    <dbReference type="NCBI Taxonomy" id="1042311"/>
    <lineage>
        <taxon>Eukaryota</taxon>
        <taxon>Fungi</taxon>
        <taxon>Dikarya</taxon>
        <taxon>Ascomycota</taxon>
        <taxon>Pezizomycotina</taxon>
        <taxon>Sordariomycetes</taxon>
        <taxon>Hypocreomycetidae</taxon>
        <taxon>Hypocreales</taxon>
        <taxon>Hypocreaceae</taxon>
        <taxon>Trichoderma</taxon>
    </lineage>
</organism>
<reference evidence="1 2" key="1">
    <citation type="submission" date="2016-07" db="EMBL/GenBank/DDBJ databases">
        <title>Multiple horizontal gene transfer events from other fungi enriched the ability of initially mycotrophic Trichoderma (Ascomycota) to feed on dead plant biomass.</title>
        <authorList>
            <consortium name="DOE Joint Genome Institute"/>
            <person name="Aerts A."/>
            <person name="Atanasova L."/>
            <person name="Chenthamara K."/>
            <person name="Zhang J."/>
            <person name="Grujic M."/>
            <person name="Henrissat B."/>
            <person name="Kuo A."/>
            <person name="Salamov A."/>
            <person name="Lipzen A."/>
            <person name="Labutti K."/>
            <person name="Barry K."/>
            <person name="Miao Y."/>
            <person name="Rahimi M.J."/>
            <person name="Shen Q."/>
            <person name="Grigoriev I.V."/>
            <person name="Kubicek C.P."/>
            <person name="Druzhinina I.S."/>
        </authorList>
    </citation>
    <scope>NUCLEOTIDE SEQUENCE [LARGE SCALE GENOMIC DNA]</scope>
    <source>
        <strain evidence="1 2">CBS 433.97</strain>
    </source>
</reference>
<dbReference type="InterPro" id="IPR011333">
    <property type="entry name" value="SKP1/BTB/POZ_sf"/>
</dbReference>
<name>A0A2T3ZN16_TRIA4</name>
<protein>
    <recommendedName>
        <fullName evidence="3">BTB domain-containing protein</fullName>
    </recommendedName>
</protein>
<dbReference type="AlphaFoldDB" id="A0A2T3ZN16"/>
<dbReference type="OrthoDB" id="5326346at2759"/>
<dbReference type="EMBL" id="KZ679256">
    <property type="protein sequence ID" value="PTB46205.1"/>
    <property type="molecule type" value="Genomic_DNA"/>
</dbReference>
<gene>
    <name evidence="1" type="ORF">M441DRAFT_210831</name>
</gene>
<dbReference type="STRING" id="1042311.A0A2T3ZN16"/>
<keyword evidence="2" id="KW-1185">Reference proteome</keyword>
<evidence type="ECO:0000313" key="1">
    <source>
        <dbReference type="EMBL" id="PTB46205.1"/>
    </source>
</evidence>